<dbReference type="Gramene" id="KJB44321">
    <property type="protein sequence ID" value="KJB44321"/>
    <property type="gene ID" value="B456_007G246000"/>
</dbReference>
<evidence type="ECO:0000313" key="1">
    <source>
        <dbReference type="EMBL" id="KJB44321.1"/>
    </source>
</evidence>
<sequence>MVFPFIQARLRRGSDHGVKAQGDGWVLTVALIEGANLASLDSTNDLDLYVVFTCNGKARTSSVKLQTHVTQWNGNFLKGHFFFLL</sequence>
<evidence type="ECO:0008006" key="3">
    <source>
        <dbReference type="Google" id="ProtNLM"/>
    </source>
</evidence>
<organism evidence="1 2">
    <name type="scientific">Gossypium raimondii</name>
    <name type="common">Peruvian cotton</name>
    <name type="synonym">Gossypium klotzschianum subsp. raimondii</name>
    <dbReference type="NCBI Taxonomy" id="29730"/>
    <lineage>
        <taxon>Eukaryota</taxon>
        <taxon>Viridiplantae</taxon>
        <taxon>Streptophyta</taxon>
        <taxon>Embryophyta</taxon>
        <taxon>Tracheophyta</taxon>
        <taxon>Spermatophyta</taxon>
        <taxon>Magnoliopsida</taxon>
        <taxon>eudicotyledons</taxon>
        <taxon>Gunneridae</taxon>
        <taxon>Pentapetalae</taxon>
        <taxon>rosids</taxon>
        <taxon>malvids</taxon>
        <taxon>Malvales</taxon>
        <taxon>Malvaceae</taxon>
        <taxon>Malvoideae</taxon>
        <taxon>Gossypium</taxon>
    </lineage>
</organism>
<dbReference type="SUPFAM" id="SSF49562">
    <property type="entry name" value="C2 domain (Calcium/lipid-binding domain, CaLB)"/>
    <property type="match status" value="1"/>
</dbReference>
<dbReference type="PANTHER" id="PTHR46296">
    <property type="entry name" value="BNAA05G37250D PROTEIN"/>
    <property type="match status" value="1"/>
</dbReference>
<dbReference type="Proteomes" id="UP000032304">
    <property type="component" value="Chromosome 7"/>
</dbReference>
<gene>
    <name evidence="1" type="ORF">B456_007G246000</name>
</gene>
<proteinExistence type="predicted"/>
<keyword evidence="2" id="KW-1185">Reference proteome</keyword>
<dbReference type="Gene3D" id="2.60.40.150">
    <property type="entry name" value="C2 domain"/>
    <property type="match status" value="1"/>
</dbReference>
<dbReference type="CDD" id="cd00030">
    <property type="entry name" value="C2"/>
    <property type="match status" value="1"/>
</dbReference>
<dbReference type="InterPro" id="IPR035892">
    <property type="entry name" value="C2_domain_sf"/>
</dbReference>
<dbReference type="AlphaFoldDB" id="A0A0D2SQQ6"/>
<dbReference type="STRING" id="29730.A0A0D2SQQ6"/>
<reference evidence="1 2" key="1">
    <citation type="journal article" date="2012" name="Nature">
        <title>Repeated polyploidization of Gossypium genomes and the evolution of spinnable cotton fibres.</title>
        <authorList>
            <person name="Paterson A.H."/>
            <person name="Wendel J.F."/>
            <person name="Gundlach H."/>
            <person name="Guo H."/>
            <person name="Jenkins J."/>
            <person name="Jin D."/>
            <person name="Llewellyn D."/>
            <person name="Showmaker K.C."/>
            <person name="Shu S."/>
            <person name="Udall J."/>
            <person name="Yoo M.J."/>
            <person name="Byers R."/>
            <person name="Chen W."/>
            <person name="Doron-Faigenboim A."/>
            <person name="Duke M.V."/>
            <person name="Gong L."/>
            <person name="Grimwood J."/>
            <person name="Grover C."/>
            <person name="Grupp K."/>
            <person name="Hu G."/>
            <person name="Lee T.H."/>
            <person name="Li J."/>
            <person name="Lin L."/>
            <person name="Liu T."/>
            <person name="Marler B.S."/>
            <person name="Page J.T."/>
            <person name="Roberts A.W."/>
            <person name="Romanel E."/>
            <person name="Sanders W.S."/>
            <person name="Szadkowski E."/>
            <person name="Tan X."/>
            <person name="Tang H."/>
            <person name="Xu C."/>
            <person name="Wang J."/>
            <person name="Wang Z."/>
            <person name="Zhang D."/>
            <person name="Zhang L."/>
            <person name="Ashrafi H."/>
            <person name="Bedon F."/>
            <person name="Bowers J.E."/>
            <person name="Brubaker C.L."/>
            <person name="Chee P.W."/>
            <person name="Das S."/>
            <person name="Gingle A.R."/>
            <person name="Haigler C.H."/>
            <person name="Harker D."/>
            <person name="Hoffmann L.V."/>
            <person name="Hovav R."/>
            <person name="Jones D.C."/>
            <person name="Lemke C."/>
            <person name="Mansoor S."/>
            <person name="ur Rahman M."/>
            <person name="Rainville L.N."/>
            <person name="Rambani A."/>
            <person name="Reddy U.K."/>
            <person name="Rong J.K."/>
            <person name="Saranga Y."/>
            <person name="Scheffler B.E."/>
            <person name="Scheffler J.A."/>
            <person name="Stelly D.M."/>
            <person name="Triplett B.A."/>
            <person name="Van Deynze A."/>
            <person name="Vaslin M.F."/>
            <person name="Waghmare V.N."/>
            <person name="Walford S.A."/>
            <person name="Wright R.J."/>
            <person name="Zaki E.A."/>
            <person name="Zhang T."/>
            <person name="Dennis E.S."/>
            <person name="Mayer K.F."/>
            <person name="Peterson D.G."/>
            <person name="Rokhsar D.S."/>
            <person name="Wang X."/>
            <person name="Schmutz J."/>
        </authorList>
    </citation>
    <scope>NUCLEOTIDE SEQUENCE [LARGE SCALE GENOMIC DNA]</scope>
</reference>
<protein>
    <recommendedName>
        <fullName evidence="3">C2 domain-containing protein</fullName>
    </recommendedName>
</protein>
<dbReference type="EMBL" id="CM001746">
    <property type="protein sequence ID" value="KJB44321.1"/>
    <property type="molecule type" value="Genomic_DNA"/>
</dbReference>
<evidence type="ECO:0000313" key="2">
    <source>
        <dbReference type="Proteomes" id="UP000032304"/>
    </source>
</evidence>
<dbReference type="InterPro" id="IPR044511">
    <property type="entry name" value="At1g03370/At5g50170-like"/>
</dbReference>
<accession>A0A0D2SQQ6</accession>
<dbReference type="eggNOG" id="KOG1032">
    <property type="taxonomic scope" value="Eukaryota"/>
</dbReference>
<dbReference type="PANTHER" id="PTHR46296:SF7">
    <property type="entry name" value="C2 DOMAIN-CONTAINING PROTEIN"/>
    <property type="match status" value="1"/>
</dbReference>
<name>A0A0D2SQQ6_GOSRA</name>